<gene>
    <name evidence="2" type="ORF">NYPRO_LOCUS15840</name>
</gene>
<keyword evidence="3" id="KW-1185">Reference proteome</keyword>
<protein>
    <submittedName>
        <fullName evidence="2">(raccoon dog) hypothetical protein</fullName>
    </submittedName>
</protein>
<feature type="compositionally biased region" description="Pro residues" evidence="1">
    <location>
        <begin position="251"/>
        <end position="260"/>
    </location>
</feature>
<feature type="compositionally biased region" description="Low complexity" evidence="1">
    <location>
        <begin position="429"/>
        <end position="444"/>
    </location>
</feature>
<name>A0A811Z074_NYCPR</name>
<comment type="caution">
    <text evidence="2">The sequence shown here is derived from an EMBL/GenBank/DDBJ whole genome shotgun (WGS) entry which is preliminary data.</text>
</comment>
<dbReference type="EMBL" id="CAJHUB010000755">
    <property type="protein sequence ID" value="CAD7683048.1"/>
    <property type="molecule type" value="Genomic_DNA"/>
</dbReference>
<dbReference type="AlphaFoldDB" id="A0A811Z074"/>
<evidence type="ECO:0000313" key="2">
    <source>
        <dbReference type="EMBL" id="CAD7683048.1"/>
    </source>
</evidence>
<proteinExistence type="predicted"/>
<feature type="region of interest" description="Disordered" evidence="1">
    <location>
        <begin position="80"/>
        <end position="359"/>
    </location>
</feature>
<accession>A0A811Z074</accession>
<evidence type="ECO:0000313" key="3">
    <source>
        <dbReference type="Proteomes" id="UP000645828"/>
    </source>
</evidence>
<feature type="compositionally biased region" description="Low complexity" evidence="1">
    <location>
        <begin position="261"/>
        <end position="273"/>
    </location>
</feature>
<reference evidence="2" key="1">
    <citation type="submission" date="2020-12" db="EMBL/GenBank/DDBJ databases">
        <authorList>
            <consortium name="Molecular Ecology Group"/>
        </authorList>
    </citation>
    <scope>NUCLEOTIDE SEQUENCE</scope>
    <source>
        <strain evidence="2">TBG_1078</strain>
    </source>
</reference>
<organism evidence="2 3">
    <name type="scientific">Nyctereutes procyonoides</name>
    <name type="common">Raccoon dog</name>
    <name type="synonym">Canis procyonoides</name>
    <dbReference type="NCBI Taxonomy" id="34880"/>
    <lineage>
        <taxon>Eukaryota</taxon>
        <taxon>Metazoa</taxon>
        <taxon>Chordata</taxon>
        <taxon>Craniata</taxon>
        <taxon>Vertebrata</taxon>
        <taxon>Euteleostomi</taxon>
        <taxon>Mammalia</taxon>
        <taxon>Eutheria</taxon>
        <taxon>Laurasiatheria</taxon>
        <taxon>Carnivora</taxon>
        <taxon>Caniformia</taxon>
        <taxon>Canidae</taxon>
        <taxon>Nyctereutes</taxon>
    </lineage>
</organism>
<feature type="compositionally biased region" description="Basic residues" evidence="1">
    <location>
        <begin position="172"/>
        <end position="184"/>
    </location>
</feature>
<feature type="compositionally biased region" description="Gly residues" evidence="1">
    <location>
        <begin position="89"/>
        <end position="108"/>
    </location>
</feature>
<sequence length="616" mass="63522">MDKNTSFHPGWIPSCGSGLSLGASPRLPATSPRSGRHRPPLPGLGRWSWWSYRSGLQAARPRIPLRLSARLRTRTRWPAAAIPSRGTAGPSGRGGAGRGGAGRGGGGFHCRWPRSPGPWPERAPRRAAHARAPATTTGSTAERPPRAHRPGPPGPLRPAAPLPPPSAPAATRPHKSPRDRRRRRPEVPGPRRSSPRTQVGSCGPDPCSGRRGPGAPVTFRGSPHVAPCVPWILSAWPAPRGGRDRDVGDTPRPPPPPPPLLSRRPLAAETSPEPRAPSPEPRQPERPAPPPSGLGLHSPAERLGSGCCLGSRGRGGPARGAQSAAPRPPPRHRHPATGPATRVGLRPPPRGRYGGGGWGLGAGSWPGALEQLQPALGPPGMRERAAHQDFYGNLLLEAAAAAAAAARGLPAAGAAAARAHRAPGPPRAPRTSRTSPSTRTPAHTRAQDAHGPSGRHEDARRSPGPGGGRGPRRAGRGLRGEARSPDPASAVCPRLGRGAGAALRARAPSLGDFCGGAPHPEPRGSSARGPGGPQVWVPSARPACRAVLPGRPAGAAPAPPEAVLSRAGVSGSGARTAAQDLVPCIAEPQRNCVATSPRCGVCHPIRRQIVAPWATF</sequence>
<evidence type="ECO:0000256" key="1">
    <source>
        <dbReference type="SAM" id="MobiDB-lite"/>
    </source>
</evidence>
<feature type="compositionally biased region" description="Pro residues" evidence="1">
    <location>
        <begin position="150"/>
        <end position="167"/>
    </location>
</feature>
<feature type="compositionally biased region" description="Pro residues" evidence="1">
    <location>
        <begin position="274"/>
        <end position="292"/>
    </location>
</feature>
<feature type="region of interest" description="Disordered" evidence="1">
    <location>
        <begin position="512"/>
        <end position="534"/>
    </location>
</feature>
<dbReference type="Proteomes" id="UP000645828">
    <property type="component" value="Unassembled WGS sequence"/>
</dbReference>
<feature type="region of interest" description="Disordered" evidence="1">
    <location>
        <begin position="412"/>
        <end position="493"/>
    </location>
</feature>